<name>Q5M3X1_STRT2</name>
<dbReference type="Proteomes" id="UP000001170">
    <property type="component" value="Chromosome"/>
</dbReference>
<dbReference type="AlphaFoldDB" id="Q5M3X1"/>
<reference evidence="2 3" key="1">
    <citation type="journal article" date="2004" name="Nat. Biotechnol.">
        <title>Complete sequence and comparative genome analysis of the dairy bacterium Streptococcus thermophilus.</title>
        <authorList>
            <person name="Bolotin A."/>
            <person name="Quinquis B."/>
            <person name="Renault P."/>
            <person name="Sorokin A."/>
            <person name="Ehrlich S.D."/>
            <person name="Kulakauskas S."/>
            <person name="Lapidus A."/>
            <person name="Goltsman E."/>
            <person name="Mazur M."/>
            <person name="Pusch G.D."/>
            <person name="Fonstein M."/>
            <person name="Overbeek R."/>
            <person name="Kyprides N."/>
            <person name="Purnelle B."/>
            <person name="Prozzi D."/>
            <person name="Ngui K."/>
            <person name="Masuy D."/>
            <person name="Hancy F."/>
            <person name="Burteau S."/>
            <person name="Boutry M."/>
            <person name="Delcour J."/>
            <person name="Goffeau A."/>
            <person name="Hols P."/>
        </authorList>
    </citation>
    <scope>NUCLEOTIDE SEQUENCE [LARGE SCALE GENOMIC DNA]</scope>
    <source>
        <strain evidence="3">ATCC BAA-250 / LMG 18311</strain>
    </source>
</reference>
<evidence type="ECO:0000313" key="2">
    <source>
        <dbReference type="EMBL" id="AAV60872.1"/>
    </source>
</evidence>
<keyword evidence="3" id="KW-1185">Reference proteome</keyword>
<evidence type="ECO:0000313" key="3">
    <source>
        <dbReference type="Proteomes" id="UP000001170"/>
    </source>
</evidence>
<protein>
    <submittedName>
        <fullName evidence="2">Uncharacterized protein</fullName>
    </submittedName>
</protein>
<evidence type="ECO:0000256" key="1">
    <source>
        <dbReference type="SAM" id="Phobius"/>
    </source>
</evidence>
<feature type="transmembrane region" description="Helical" evidence="1">
    <location>
        <begin position="56"/>
        <end position="75"/>
    </location>
</feature>
<keyword evidence="1" id="KW-0812">Transmembrane</keyword>
<dbReference type="HOGENOM" id="CLU_2526223_0_0_9"/>
<keyword evidence="1" id="KW-0472">Membrane</keyword>
<dbReference type="KEGG" id="stl:stu1238"/>
<organism evidence="2 3">
    <name type="scientific">Streptococcus thermophilus (strain ATCC BAA-250 / LMG 18311)</name>
    <dbReference type="NCBI Taxonomy" id="264199"/>
    <lineage>
        <taxon>Bacteria</taxon>
        <taxon>Bacillati</taxon>
        <taxon>Bacillota</taxon>
        <taxon>Bacilli</taxon>
        <taxon>Lactobacillales</taxon>
        <taxon>Streptococcaceae</taxon>
        <taxon>Streptococcus</taxon>
    </lineage>
</organism>
<gene>
    <name evidence="2" type="ordered locus">stu1238</name>
</gene>
<sequence length="84" mass="9704">MAFLADFLSVVFVFADNFTTLEVEVVDDDVVPFSDLKPHPIRAPEKVTDNKTSEQTWITILFIFINLFSVCILYYKIQVLFVIL</sequence>
<keyword evidence="1" id="KW-1133">Transmembrane helix</keyword>
<dbReference type="EMBL" id="CP000023">
    <property type="protein sequence ID" value="AAV60872.1"/>
    <property type="molecule type" value="Genomic_DNA"/>
</dbReference>
<accession>Q5M3X1</accession>
<proteinExistence type="predicted"/>